<dbReference type="PROSITE" id="PS00333">
    <property type="entry name" value="DNA_LIGASE_A2"/>
    <property type="match status" value="1"/>
</dbReference>
<dbReference type="Gene3D" id="1.10.3260.10">
    <property type="entry name" value="DNA ligase, ATP-dependent, N-terminal domain"/>
    <property type="match status" value="1"/>
</dbReference>
<dbReference type="Gene3D" id="3.30.470.30">
    <property type="entry name" value="DNA ligase/mRNA capping enzyme"/>
    <property type="match status" value="1"/>
</dbReference>
<keyword evidence="7" id="KW-0067">ATP-binding</keyword>
<dbReference type="GO" id="GO:0032807">
    <property type="term" value="C:DNA ligase IV complex"/>
    <property type="evidence" value="ECO:0007669"/>
    <property type="project" value="TreeGrafter"/>
</dbReference>
<comment type="similarity">
    <text evidence="1 12">Belongs to the ATP-dependent DNA ligase family.</text>
</comment>
<dbReference type="Pfam" id="PF01068">
    <property type="entry name" value="DNA_ligase_A_M"/>
    <property type="match status" value="1"/>
</dbReference>
<dbReference type="GO" id="GO:0006310">
    <property type="term" value="P:DNA recombination"/>
    <property type="evidence" value="ECO:0007669"/>
    <property type="project" value="InterPro"/>
</dbReference>
<dbReference type="PANTHER" id="PTHR45997:SF1">
    <property type="entry name" value="DNA LIGASE 4"/>
    <property type="match status" value="1"/>
</dbReference>
<dbReference type="InterPro" id="IPR036599">
    <property type="entry name" value="DNA_ligase_N_sf"/>
</dbReference>
<evidence type="ECO:0000256" key="4">
    <source>
        <dbReference type="ARBA" id="ARBA00022723"/>
    </source>
</evidence>
<dbReference type="GO" id="GO:0003677">
    <property type="term" value="F:DNA binding"/>
    <property type="evidence" value="ECO:0007669"/>
    <property type="project" value="InterPro"/>
</dbReference>
<dbReference type="InterPro" id="IPR029710">
    <property type="entry name" value="LIG4"/>
</dbReference>
<dbReference type="SUPFAM" id="SSF117018">
    <property type="entry name" value="ATP-dependent DNA ligase DNA-binding domain"/>
    <property type="match status" value="1"/>
</dbReference>
<evidence type="ECO:0000256" key="10">
    <source>
        <dbReference type="ARBA" id="ARBA00023242"/>
    </source>
</evidence>
<dbReference type="InterPro" id="IPR044125">
    <property type="entry name" value="Adenylation_DNA_ligase_IV"/>
</dbReference>
<keyword evidence="3 15" id="KW-0436">Ligase</keyword>
<dbReference type="InterPro" id="IPR012308">
    <property type="entry name" value="DNA_ligase_ATP-dep_N"/>
</dbReference>
<evidence type="ECO:0000313" key="15">
    <source>
        <dbReference type="EMBL" id="KAF9059589.1"/>
    </source>
</evidence>
<name>A0A9P5PA13_9AGAR</name>
<evidence type="ECO:0000256" key="3">
    <source>
        <dbReference type="ARBA" id="ARBA00022598"/>
    </source>
</evidence>
<keyword evidence="8" id="KW-0460">Magnesium</keyword>
<dbReference type="AlphaFoldDB" id="A0A9P5PA13"/>
<evidence type="ECO:0000256" key="8">
    <source>
        <dbReference type="ARBA" id="ARBA00022842"/>
    </source>
</evidence>
<dbReference type="GO" id="GO:0006303">
    <property type="term" value="P:double-strand break repair via nonhomologous end joining"/>
    <property type="evidence" value="ECO:0007669"/>
    <property type="project" value="TreeGrafter"/>
</dbReference>
<dbReference type="SUPFAM" id="SSF56091">
    <property type="entry name" value="DNA ligase/mRNA capping enzyme, catalytic domain"/>
    <property type="match status" value="1"/>
</dbReference>
<dbReference type="GO" id="GO:0046872">
    <property type="term" value="F:metal ion binding"/>
    <property type="evidence" value="ECO:0007669"/>
    <property type="project" value="UniProtKB-KW"/>
</dbReference>
<evidence type="ECO:0000256" key="6">
    <source>
        <dbReference type="ARBA" id="ARBA00022763"/>
    </source>
</evidence>
<keyword evidence="16" id="KW-1185">Reference proteome</keyword>
<dbReference type="NCBIfam" id="TIGR00574">
    <property type="entry name" value="dnl1"/>
    <property type="match status" value="1"/>
</dbReference>
<dbReference type="PANTHER" id="PTHR45997">
    <property type="entry name" value="DNA LIGASE 4"/>
    <property type="match status" value="1"/>
</dbReference>
<evidence type="ECO:0000256" key="9">
    <source>
        <dbReference type="ARBA" id="ARBA00023204"/>
    </source>
</evidence>
<dbReference type="EC" id="6.5.1.1" evidence="2"/>
<dbReference type="GO" id="GO:0071897">
    <property type="term" value="P:DNA biosynthetic process"/>
    <property type="evidence" value="ECO:0007669"/>
    <property type="project" value="InterPro"/>
</dbReference>
<organism evidence="15 16">
    <name type="scientific">Rhodocollybia butyracea</name>
    <dbReference type="NCBI Taxonomy" id="206335"/>
    <lineage>
        <taxon>Eukaryota</taxon>
        <taxon>Fungi</taxon>
        <taxon>Dikarya</taxon>
        <taxon>Basidiomycota</taxon>
        <taxon>Agaricomycotina</taxon>
        <taxon>Agaricomycetes</taxon>
        <taxon>Agaricomycetidae</taxon>
        <taxon>Agaricales</taxon>
        <taxon>Marasmiineae</taxon>
        <taxon>Omphalotaceae</taxon>
        <taxon>Rhodocollybia</taxon>
    </lineage>
</organism>
<evidence type="ECO:0000256" key="11">
    <source>
        <dbReference type="ARBA" id="ARBA00034003"/>
    </source>
</evidence>
<evidence type="ECO:0000256" key="7">
    <source>
        <dbReference type="ARBA" id="ARBA00022840"/>
    </source>
</evidence>
<accession>A0A9P5PA13</accession>
<evidence type="ECO:0000256" key="5">
    <source>
        <dbReference type="ARBA" id="ARBA00022741"/>
    </source>
</evidence>
<comment type="catalytic activity">
    <reaction evidence="11">
        <text>ATP + (deoxyribonucleotide)n-3'-hydroxyl + 5'-phospho-(deoxyribonucleotide)m = (deoxyribonucleotide)n+m + AMP + diphosphate.</text>
        <dbReference type="EC" id="6.5.1.1"/>
    </reaction>
</comment>
<dbReference type="InterPro" id="IPR016059">
    <property type="entry name" value="DNA_ligase_ATP-dep_CS"/>
</dbReference>
<evidence type="ECO:0000256" key="2">
    <source>
        <dbReference type="ARBA" id="ARBA00012727"/>
    </source>
</evidence>
<dbReference type="GO" id="GO:0003910">
    <property type="term" value="F:DNA ligase (ATP) activity"/>
    <property type="evidence" value="ECO:0007669"/>
    <property type="project" value="UniProtKB-EC"/>
</dbReference>
<dbReference type="InterPro" id="IPR012310">
    <property type="entry name" value="DNA_ligase_ATP-dep_cent"/>
</dbReference>
<dbReference type="InterPro" id="IPR012340">
    <property type="entry name" value="NA-bd_OB-fold"/>
</dbReference>
<dbReference type="Proteomes" id="UP000772434">
    <property type="component" value="Unassembled WGS sequence"/>
</dbReference>
<keyword evidence="10" id="KW-0539">Nucleus</keyword>
<proteinExistence type="inferred from homology"/>
<dbReference type="Pfam" id="PF04675">
    <property type="entry name" value="DNA_ligase_A_N"/>
    <property type="match status" value="1"/>
</dbReference>
<evidence type="ECO:0000313" key="16">
    <source>
        <dbReference type="Proteomes" id="UP000772434"/>
    </source>
</evidence>
<feature type="region of interest" description="Disordered" evidence="13">
    <location>
        <begin position="569"/>
        <end position="595"/>
    </location>
</feature>
<dbReference type="Gene3D" id="2.40.50.140">
    <property type="entry name" value="Nucleic acid-binding proteins"/>
    <property type="match status" value="2"/>
</dbReference>
<reference evidence="15" key="1">
    <citation type="submission" date="2020-11" db="EMBL/GenBank/DDBJ databases">
        <authorList>
            <consortium name="DOE Joint Genome Institute"/>
            <person name="Ahrendt S."/>
            <person name="Riley R."/>
            <person name="Andreopoulos W."/>
            <person name="Labutti K."/>
            <person name="Pangilinan J."/>
            <person name="Ruiz-Duenas F.J."/>
            <person name="Barrasa J.M."/>
            <person name="Sanchez-Garcia M."/>
            <person name="Camarero S."/>
            <person name="Miyauchi S."/>
            <person name="Serrano A."/>
            <person name="Linde D."/>
            <person name="Babiker R."/>
            <person name="Drula E."/>
            <person name="Ayuso-Fernandez I."/>
            <person name="Pacheco R."/>
            <person name="Padilla G."/>
            <person name="Ferreira P."/>
            <person name="Barriuso J."/>
            <person name="Kellner H."/>
            <person name="Castanera R."/>
            <person name="Alfaro M."/>
            <person name="Ramirez L."/>
            <person name="Pisabarro A.G."/>
            <person name="Kuo A."/>
            <person name="Tritt A."/>
            <person name="Lipzen A."/>
            <person name="He G."/>
            <person name="Yan M."/>
            <person name="Ng V."/>
            <person name="Cullen D."/>
            <person name="Martin F."/>
            <person name="Rosso M.-N."/>
            <person name="Henrissat B."/>
            <person name="Hibbett D."/>
            <person name="Martinez A.T."/>
            <person name="Grigoriev I.V."/>
        </authorList>
    </citation>
    <scope>NUCLEOTIDE SEQUENCE</scope>
    <source>
        <strain evidence="15">AH 40177</strain>
    </source>
</reference>
<dbReference type="CDD" id="cd07903">
    <property type="entry name" value="Adenylation_DNA_ligase_IV"/>
    <property type="match status" value="1"/>
</dbReference>
<dbReference type="GO" id="GO:0006297">
    <property type="term" value="P:nucleotide-excision repair, DNA gap filling"/>
    <property type="evidence" value="ECO:0007669"/>
    <property type="project" value="TreeGrafter"/>
</dbReference>
<dbReference type="PROSITE" id="PS50160">
    <property type="entry name" value="DNA_LIGASE_A3"/>
    <property type="match status" value="1"/>
</dbReference>
<comment type="caution">
    <text evidence="15">The sequence shown here is derived from an EMBL/GenBank/DDBJ whole genome shotgun (WGS) entry which is preliminary data.</text>
</comment>
<dbReference type="SUPFAM" id="SSF50249">
    <property type="entry name" value="Nucleic acid-binding proteins"/>
    <property type="match status" value="1"/>
</dbReference>
<evidence type="ECO:0000256" key="1">
    <source>
        <dbReference type="ARBA" id="ARBA00007572"/>
    </source>
</evidence>
<keyword evidence="6" id="KW-0227">DNA damage</keyword>
<gene>
    <name evidence="15" type="ORF">BDP27DRAFT_1341189</name>
</gene>
<dbReference type="EMBL" id="JADNRY010000292">
    <property type="protein sequence ID" value="KAF9059589.1"/>
    <property type="molecule type" value="Genomic_DNA"/>
</dbReference>
<protein>
    <recommendedName>
        <fullName evidence="2">DNA ligase (ATP)</fullName>
        <ecNumber evidence="2">6.5.1.1</ecNumber>
    </recommendedName>
</protein>
<dbReference type="GO" id="GO:0005524">
    <property type="term" value="F:ATP binding"/>
    <property type="evidence" value="ECO:0007669"/>
    <property type="project" value="UniProtKB-KW"/>
</dbReference>
<keyword evidence="4" id="KW-0479">Metal-binding</keyword>
<dbReference type="OrthoDB" id="151490at2759"/>
<sequence length="595" mass="68156">MALTSSSRSNSLKQPHNSKRTPCFSQLVELFESLATERKQETKKKILNHWFAKWRNDVGNDIFPLLRLLLPHIDKHRPALGLQEANISKLYIKLFGVKAQSDDATRLRNWTVPTDDNKIAGDFAALLHDFVKKRSSVTEGVLTIKEVNDLLDDLANAKGAEFIQLEIFKRIFHETTPREQKWIVRIILKHMSISVLETSVLEVFHPDAQAIYDVTSDLRYVAWRLYDPTFRATDTDKDLRIGWAFKPMLSTSFKTIEESVTRMTENDPVDKDLQFFIEEKIDGERMQIHVLNGQYLYYSSYTHLYGRDSQTGSLTPHLANAFKGDINSLILDGEMVAIDKETGQVLPFGTLKETNSSVKVFDMLFINGRSLLGEPLSKRKREMCMTLKEVPGRVEFVPEFRGRTVEDVRTRLAQVMADRGEGLVLKHSRSTYIPNGRNHDWIKVKPEYMDGMADTFDLLVVAGNYGRGKRGGQISTLLCAVKQDGSERYSSFVRVGTGLKFEEYERITKMPSWKPRGPNGLPDWLQTTKQNDGHHFSLTLRFPRAVKIRDDRNKDDCWTAADVLRYSDSGKKKRKSEDEGPKVSKKQKTSKLQVL</sequence>
<evidence type="ECO:0000259" key="14">
    <source>
        <dbReference type="PROSITE" id="PS50160"/>
    </source>
</evidence>
<keyword evidence="9" id="KW-0234">DNA repair</keyword>
<feature type="domain" description="ATP-dependent DNA ligase family profile" evidence="14">
    <location>
        <begin position="349"/>
        <end position="483"/>
    </location>
</feature>
<keyword evidence="5" id="KW-0547">Nucleotide-binding</keyword>
<evidence type="ECO:0000256" key="13">
    <source>
        <dbReference type="SAM" id="MobiDB-lite"/>
    </source>
</evidence>
<evidence type="ECO:0000256" key="12">
    <source>
        <dbReference type="RuleBase" id="RU004196"/>
    </source>
</evidence>
<dbReference type="InterPro" id="IPR000977">
    <property type="entry name" value="DNA_ligase_ATP-dep"/>
</dbReference>